<comment type="caution">
    <text evidence="2">The sequence shown here is derived from an EMBL/GenBank/DDBJ whole genome shotgun (WGS) entry which is preliminary data.</text>
</comment>
<organism evidence="2 3">
    <name type="scientific">Zosterops borbonicus</name>
    <dbReference type="NCBI Taxonomy" id="364589"/>
    <lineage>
        <taxon>Eukaryota</taxon>
        <taxon>Metazoa</taxon>
        <taxon>Chordata</taxon>
        <taxon>Craniata</taxon>
        <taxon>Vertebrata</taxon>
        <taxon>Euteleostomi</taxon>
        <taxon>Archelosauria</taxon>
        <taxon>Archosauria</taxon>
        <taxon>Dinosauria</taxon>
        <taxon>Saurischia</taxon>
        <taxon>Theropoda</taxon>
        <taxon>Coelurosauria</taxon>
        <taxon>Aves</taxon>
        <taxon>Neognathae</taxon>
        <taxon>Neoaves</taxon>
        <taxon>Telluraves</taxon>
        <taxon>Australaves</taxon>
        <taxon>Passeriformes</taxon>
        <taxon>Sylvioidea</taxon>
        <taxon>Zosteropidae</taxon>
        <taxon>Zosterops</taxon>
    </lineage>
</organism>
<evidence type="ECO:0000313" key="3">
    <source>
        <dbReference type="Proteomes" id="UP000796761"/>
    </source>
</evidence>
<evidence type="ECO:0000256" key="1">
    <source>
        <dbReference type="SAM" id="MobiDB-lite"/>
    </source>
</evidence>
<feature type="compositionally biased region" description="Basic and acidic residues" evidence="1">
    <location>
        <begin position="1"/>
        <end position="10"/>
    </location>
</feature>
<sequence>MEPAALERFHSPGKGNGLRSRRRVRPGELLYRGVPFAYIVSKEQLGSVCERCLRRGSHLVSELLRFWLDTENCKIRTNKQREKTENQDLETPHSRTELSTEHRDTESDSRP</sequence>
<dbReference type="AlphaFoldDB" id="A0A8K1GHZ5"/>
<dbReference type="OrthoDB" id="265717at2759"/>
<feature type="region of interest" description="Disordered" evidence="1">
    <location>
        <begin position="77"/>
        <end position="111"/>
    </location>
</feature>
<gene>
    <name evidence="2" type="ORF">HGM15179_009007</name>
</gene>
<dbReference type="InterPro" id="IPR046341">
    <property type="entry name" value="SET_dom_sf"/>
</dbReference>
<dbReference type="Gene3D" id="2.170.270.10">
    <property type="entry name" value="SET domain"/>
    <property type="match status" value="1"/>
</dbReference>
<keyword evidence="3" id="KW-1185">Reference proteome</keyword>
<dbReference type="SUPFAM" id="SSF82199">
    <property type="entry name" value="SET domain"/>
    <property type="match status" value="1"/>
</dbReference>
<evidence type="ECO:0000313" key="2">
    <source>
        <dbReference type="EMBL" id="TRZ18099.1"/>
    </source>
</evidence>
<reference evidence="2" key="1">
    <citation type="submission" date="2019-04" db="EMBL/GenBank/DDBJ databases">
        <title>Genome assembly of Zosterops borbonicus 15179.</title>
        <authorList>
            <person name="Leroy T."/>
            <person name="Anselmetti Y."/>
            <person name="Tilak M.-K."/>
            <person name="Nabholz B."/>
        </authorList>
    </citation>
    <scope>NUCLEOTIDE SEQUENCE</scope>
    <source>
        <strain evidence="2">HGM_15179</strain>
        <tissue evidence="2">Muscle</tissue>
    </source>
</reference>
<protein>
    <submittedName>
        <fullName evidence="2">Uncharacterized protein</fullName>
    </submittedName>
</protein>
<accession>A0A8K1GHZ5</accession>
<dbReference type="Proteomes" id="UP000796761">
    <property type="component" value="Unassembled WGS sequence"/>
</dbReference>
<name>A0A8K1GHZ5_9PASS</name>
<dbReference type="EMBL" id="SWJQ01000235">
    <property type="protein sequence ID" value="TRZ18099.1"/>
    <property type="molecule type" value="Genomic_DNA"/>
</dbReference>
<proteinExistence type="predicted"/>
<feature type="region of interest" description="Disordered" evidence="1">
    <location>
        <begin position="1"/>
        <end position="21"/>
    </location>
</feature>
<dbReference type="Gene3D" id="6.10.140.2220">
    <property type="match status" value="1"/>
</dbReference>